<feature type="compositionally biased region" description="Basic and acidic residues" evidence="1">
    <location>
        <begin position="191"/>
        <end position="200"/>
    </location>
</feature>
<feature type="region of interest" description="Disordered" evidence="1">
    <location>
        <begin position="439"/>
        <end position="498"/>
    </location>
</feature>
<dbReference type="EMBL" id="HBIC01021629">
    <property type="protein sequence ID" value="CAE0281956.1"/>
    <property type="molecule type" value="Transcribed_RNA"/>
</dbReference>
<sequence>MLTQLEKEEVFDRLKIIFSDITYLPEVEPKLLLAINECDRIELSFANVKNFARRFYETGRYETEDEKKKWREIQWIFATCCVLIVSYQERARERFWHSVSQLVEAYPMFTKLADKDELDLLLKFRNMLVAATLVLNPRLNKELIIYVAGRLEGTQRRYITGKGQRDAVSMRVKIYEQEGQITPEVRPYRSNPDKLNEKRGLSPIDTGKPKKKRFEFQKGSLLPNATMGGMRAFSGAGQLPTVDMGLMSGQNSELPPQYLLSSGSVLSVFDRERAIRNAAHNTLTPSNISHIYGGGQDDFDLSELTAESMIKTEGRVRPAQQGFASSAGHLKKEGQGLGRPHLGMLLDSAVSVEHGPYLNPTLSTPFPSQVQSGSVASYGLGSLPSMSSGYTSRGNFSHSSASMFPSQRNMACPTDVLLDPELHQQSSFSDEWHQYPPYMGAFSNPIDPQHPYRAAPKREGADGDSVEPNNSYSSGHTSKDTYGTNSRSDLSSHSTTDMSRLTGSMHQVYHSDLHTLAAIAAAALSDPDANSLPWQHE</sequence>
<reference evidence="2" key="1">
    <citation type="submission" date="2021-01" db="EMBL/GenBank/DDBJ databases">
        <authorList>
            <person name="Corre E."/>
            <person name="Pelletier E."/>
            <person name="Niang G."/>
            <person name="Scheremetjew M."/>
            <person name="Finn R."/>
            <person name="Kale V."/>
            <person name="Holt S."/>
            <person name="Cochrane G."/>
            <person name="Meng A."/>
            <person name="Brown T."/>
            <person name="Cohen L."/>
        </authorList>
    </citation>
    <scope>NUCLEOTIDE SEQUENCE</scope>
    <source>
        <strain evidence="2">CCAP 955/1</strain>
    </source>
</reference>
<evidence type="ECO:0000313" key="2">
    <source>
        <dbReference type="EMBL" id="CAE0281956.1"/>
    </source>
</evidence>
<gene>
    <name evidence="2" type="ORF">SELO1098_LOCUS10790</name>
</gene>
<feature type="region of interest" description="Disordered" evidence="1">
    <location>
        <begin position="185"/>
        <end position="209"/>
    </location>
</feature>
<dbReference type="AlphaFoldDB" id="A0A7S3H0T2"/>
<organism evidence="2">
    <name type="scientific">Spumella elongata</name>
    <dbReference type="NCBI Taxonomy" id="89044"/>
    <lineage>
        <taxon>Eukaryota</taxon>
        <taxon>Sar</taxon>
        <taxon>Stramenopiles</taxon>
        <taxon>Ochrophyta</taxon>
        <taxon>Chrysophyceae</taxon>
        <taxon>Chromulinales</taxon>
        <taxon>Chromulinaceae</taxon>
        <taxon>Spumella</taxon>
    </lineage>
</organism>
<accession>A0A7S3H0T2</accession>
<name>A0A7S3H0T2_9STRA</name>
<proteinExistence type="predicted"/>
<feature type="compositionally biased region" description="Polar residues" evidence="1">
    <location>
        <begin position="467"/>
        <end position="498"/>
    </location>
</feature>
<protein>
    <submittedName>
        <fullName evidence="2">Uncharacterized protein</fullName>
    </submittedName>
</protein>
<evidence type="ECO:0000256" key="1">
    <source>
        <dbReference type="SAM" id="MobiDB-lite"/>
    </source>
</evidence>